<evidence type="ECO:0000313" key="2">
    <source>
        <dbReference type="EMBL" id="GAA4070080.1"/>
    </source>
</evidence>
<dbReference type="Proteomes" id="UP001500683">
    <property type="component" value="Unassembled WGS sequence"/>
</dbReference>
<keyword evidence="3" id="KW-1185">Reference proteome</keyword>
<organism evidence="2 3">
    <name type="scientific">Actinomadura miaoliensis</name>
    <dbReference type="NCBI Taxonomy" id="430685"/>
    <lineage>
        <taxon>Bacteria</taxon>
        <taxon>Bacillati</taxon>
        <taxon>Actinomycetota</taxon>
        <taxon>Actinomycetes</taxon>
        <taxon>Streptosporangiales</taxon>
        <taxon>Thermomonosporaceae</taxon>
        <taxon>Actinomadura</taxon>
    </lineage>
</organism>
<gene>
    <name evidence="2" type="ORF">GCM10022214_26940</name>
</gene>
<feature type="region of interest" description="Disordered" evidence="1">
    <location>
        <begin position="1"/>
        <end position="37"/>
    </location>
</feature>
<sequence length="125" mass="14060">MPARIKEPPASACADGFVRDGRNPIPHPPASAARLRGKNRESFPARQLAAEASMALGAKRLSRLSWISPYGVMVPGGLLLGERFFRHLRRLVEQHREPDKRERLLLLCGPLRMRCGDGAAVWRWR</sequence>
<accession>A0ABP7VP82</accession>
<dbReference type="EMBL" id="BAAAZG010000016">
    <property type="protein sequence ID" value="GAA4070080.1"/>
    <property type="molecule type" value="Genomic_DNA"/>
</dbReference>
<protein>
    <submittedName>
        <fullName evidence="2">Uncharacterized protein</fullName>
    </submittedName>
</protein>
<name>A0ABP7VP82_9ACTN</name>
<reference evidence="3" key="1">
    <citation type="journal article" date="2019" name="Int. J. Syst. Evol. Microbiol.">
        <title>The Global Catalogue of Microorganisms (GCM) 10K type strain sequencing project: providing services to taxonomists for standard genome sequencing and annotation.</title>
        <authorList>
            <consortium name="The Broad Institute Genomics Platform"/>
            <consortium name="The Broad Institute Genome Sequencing Center for Infectious Disease"/>
            <person name="Wu L."/>
            <person name="Ma J."/>
        </authorList>
    </citation>
    <scope>NUCLEOTIDE SEQUENCE [LARGE SCALE GENOMIC DNA]</scope>
    <source>
        <strain evidence="3">JCM 16702</strain>
    </source>
</reference>
<evidence type="ECO:0000313" key="3">
    <source>
        <dbReference type="Proteomes" id="UP001500683"/>
    </source>
</evidence>
<proteinExistence type="predicted"/>
<comment type="caution">
    <text evidence="2">The sequence shown here is derived from an EMBL/GenBank/DDBJ whole genome shotgun (WGS) entry which is preliminary data.</text>
</comment>
<evidence type="ECO:0000256" key="1">
    <source>
        <dbReference type="SAM" id="MobiDB-lite"/>
    </source>
</evidence>